<evidence type="ECO:0000313" key="2">
    <source>
        <dbReference type="EMBL" id="GIH07416.1"/>
    </source>
</evidence>
<dbReference type="EMBL" id="BONY01000036">
    <property type="protein sequence ID" value="GIH07416.1"/>
    <property type="molecule type" value="Genomic_DNA"/>
</dbReference>
<feature type="region of interest" description="Disordered" evidence="1">
    <location>
        <begin position="48"/>
        <end position="103"/>
    </location>
</feature>
<gene>
    <name evidence="2" type="ORF">Rhe02_54830</name>
</gene>
<name>A0A8J3QDM7_9ACTN</name>
<keyword evidence="3" id="KW-1185">Reference proteome</keyword>
<evidence type="ECO:0000313" key="3">
    <source>
        <dbReference type="Proteomes" id="UP000612899"/>
    </source>
</evidence>
<comment type="caution">
    <text evidence="2">The sequence shown here is derived from an EMBL/GenBank/DDBJ whole genome shotgun (WGS) entry which is preliminary data.</text>
</comment>
<dbReference type="AlphaFoldDB" id="A0A8J3QDM7"/>
<reference evidence="2" key="1">
    <citation type="submission" date="2021-01" db="EMBL/GenBank/DDBJ databases">
        <title>Whole genome shotgun sequence of Rhizocola hellebori NBRC 109834.</title>
        <authorList>
            <person name="Komaki H."/>
            <person name="Tamura T."/>
        </authorList>
    </citation>
    <scope>NUCLEOTIDE SEQUENCE</scope>
    <source>
        <strain evidence="2">NBRC 109834</strain>
    </source>
</reference>
<organism evidence="2 3">
    <name type="scientific">Rhizocola hellebori</name>
    <dbReference type="NCBI Taxonomy" id="1392758"/>
    <lineage>
        <taxon>Bacteria</taxon>
        <taxon>Bacillati</taxon>
        <taxon>Actinomycetota</taxon>
        <taxon>Actinomycetes</taxon>
        <taxon>Micromonosporales</taxon>
        <taxon>Micromonosporaceae</taxon>
        <taxon>Rhizocola</taxon>
    </lineage>
</organism>
<accession>A0A8J3QDM7</accession>
<evidence type="ECO:0000256" key="1">
    <source>
        <dbReference type="SAM" id="MobiDB-lite"/>
    </source>
</evidence>
<protein>
    <submittedName>
        <fullName evidence="2">Uncharacterized protein</fullName>
    </submittedName>
</protein>
<dbReference type="Proteomes" id="UP000612899">
    <property type="component" value="Unassembled WGS sequence"/>
</dbReference>
<feature type="compositionally biased region" description="Acidic residues" evidence="1">
    <location>
        <begin position="55"/>
        <end position="75"/>
    </location>
</feature>
<dbReference type="RefSeq" id="WP_203911206.1">
    <property type="nucleotide sequence ID" value="NZ_BONY01000036.1"/>
</dbReference>
<proteinExistence type="predicted"/>
<sequence length="103" mass="11096">MDGNVIIREHLYLTEDRTRVVKEGDPASRWLWAAPGTEVSLREAIRLGAVKPEPAEEQASEADPLDTEPPADEEPAEPKAAKQAPNKARKPAANKAASTGEGE</sequence>